<dbReference type="AlphaFoldDB" id="A0A1P8JTQ9"/>
<protein>
    <submittedName>
        <fullName evidence="1">Uncharacterized protein</fullName>
    </submittedName>
</protein>
<gene>
    <name evidence="1" type="ORF">RD110_08055</name>
</gene>
<accession>A0A1P8JTQ9</accession>
<evidence type="ECO:0000313" key="1">
    <source>
        <dbReference type="EMBL" id="APW37156.1"/>
    </source>
</evidence>
<sequence length="203" mass="22306">MATAQSRYAGPKGASLSRRILVNVFQGPMLSTPVVIWQHELPILEEIHGEGNIKPVDIEKLDEGYSAKASPVNLPYNKTQEAFSKPSTNLCLGYVFSGDAGIEYQRLADVYGKHREDNVSNVEKVYGRLQSGQFASLVGVPRLADLPEAQLRGLILAYGYAPDVHKEASAEEKREAIEKRKELAAMPLDELVKLAESLDVQLG</sequence>
<name>A0A1P8JTQ9_9BURK</name>
<dbReference type="Proteomes" id="UP000186609">
    <property type="component" value="Chromosome"/>
</dbReference>
<dbReference type="KEGG" id="rhy:RD110_08055"/>
<dbReference type="EMBL" id="CP019236">
    <property type="protein sequence ID" value="APW37156.1"/>
    <property type="molecule type" value="Genomic_DNA"/>
</dbReference>
<keyword evidence="2" id="KW-1185">Reference proteome</keyword>
<dbReference type="STRING" id="1842727.RD110_08055"/>
<dbReference type="RefSeq" id="WP_076198356.1">
    <property type="nucleotide sequence ID" value="NZ_CP019236.1"/>
</dbReference>
<evidence type="ECO:0000313" key="2">
    <source>
        <dbReference type="Proteomes" id="UP000186609"/>
    </source>
</evidence>
<dbReference type="OrthoDB" id="9130792at2"/>
<organism evidence="1 2">
    <name type="scientific">Rhodoferax koreensis</name>
    <dbReference type="NCBI Taxonomy" id="1842727"/>
    <lineage>
        <taxon>Bacteria</taxon>
        <taxon>Pseudomonadati</taxon>
        <taxon>Pseudomonadota</taxon>
        <taxon>Betaproteobacteria</taxon>
        <taxon>Burkholderiales</taxon>
        <taxon>Comamonadaceae</taxon>
        <taxon>Rhodoferax</taxon>
    </lineage>
</organism>
<reference evidence="1 2" key="1">
    <citation type="submission" date="2017-01" db="EMBL/GenBank/DDBJ databases">
        <authorList>
            <person name="Mah S.A."/>
            <person name="Swanson W.J."/>
            <person name="Moy G.W."/>
            <person name="Vacquier V.D."/>
        </authorList>
    </citation>
    <scope>NUCLEOTIDE SEQUENCE [LARGE SCALE GENOMIC DNA]</scope>
    <source>
        <strain evidence="1 2">DCY110</strain>
    </source>
</reference>
<proteinExistence type="predicted"/>